<feature type="region of interest" description="Disordered" evidence="6">
    <location>
        <begin position="609"/>
        <end position="721"/>
    </location>
</feature>
<evidence type="ECO:0000256" key="2">
    <source>
        <dbReference type="ARBA" id="ARBA00022490"/>
    </source>
</evidence>
<dbReference type="InterPro" id="IPR024395">
    <property type="entry name" value="CLASP_N_dom"/>
</dbReference>
<evidence type="ECO:0000256" key="6">
    <source>
        <dbReference type="SAM" id="MobiDB-lite"/>
    </source>
</evidence>
<feature type="domain" description="TOG" evidence="7">
    <location>
        <begin position="804"/>
        <end position="1039"/>
    </location>
</feature>
<feature type="region of interest" description="Disordered" evidence="6">
    <location>
        <begin position="1033"/>
        <end position="1069"/>
    </location>
</feature>
<feature type="compositionally biased region" description="Low complexity" evidence="6">
    <location>
        <begin position="534"/>
        <end position="552"/>
    </location>
</feature>
<organism evidence="8 9">
    <name type="scientific">Agrilus planipennis</name>
    <name type="common">Emerald ash borer</name>
    <name type="synonym">Agrilus marcopoli</name>
    <dbReference type="NCBI Taxonomy" id="224129"/>
    <lineage>
        <taxon>Eukaryota</taxon>
        <taxon>Metazoa</taxon>
        <taxon>Ecdysozoa</taxon>
        <taxon>Arthropoda</taxon>
        <taxon>Hexapoda</taxon>
        <taxon>Insecta</taxon>
        <taxon>Pterygota</taxon>
        <taxon>Neoptera</taxon>
        <taxon>Endopterygota</taxon>
        <taxon>Coleoptera</taxon>
        <taxon>Polyphaga</taxon>
        <taxon>Elateriformia</taxon>
        <taxon>Buprestoidea</taxon>
        <taxon>Buprestidae</taxon>
        <taxon>Agrilinae</taxon>
        <taxon>Agrilus</taxon>
    </lineage>
</organism>
<dbReference type="GO" id="GO:0090307">
    <property type="term" value="P:mitotic spindle assembly"/>
    <property type="evidence" value="ECO:0007669"/>
    <property type="project" value="TreeGrafter"/>
</dbReference>
<dbReference type="GO" id="GO:0000776">
    <property type="term" value="C:kinetochore"/>
    <property type="evidence" value="ECO:0007669"/>
    <property type="project" value="TreeGrafter"/>
</dbReference>
<dbReference type="GO" id="GO:0040001">
    <property type="term" value="P:establishment of mitotic spindle localization"/>
    <property type="evidence" value="ECO:0007669"/>
    <property type="project" value="TreeGrafter"/>
</dbReference>
<dbReference type="InterPro" id="IPR021133">
    <property type="entry name" value="HEAT_type_2"/>
</dbReference>
<feature type="domain" description="TOG" evidence="7">
    <location>
        <begin position="1168"/>
        <end position="1402"/>
    </location>
</feature>
<dbReference type="Pfam" id="PF12348">
    <property type="entry name" value="CLASP_N"/>
    <property type="match status" value="2"/>
</dbReference>
<keyword evidence="2" id="KW-0963">Cytoplasm</keyword>
<evidence type="ECO:0000313" key="8">
    <source>
        <dbReference type="Proteomes" id="UP000192223"/>
    </source>
</evidence>
<comment type="subcellular location">
    <subcellularLocation>
        <location evidence="1">Cytoplasm</location>
        <location evidence="1">Cytoskeleton</location>
    </subcellularLocation>
</comment>
<evidence type="ECO:0000256" key="4">
    <source>
        <dbReference type="ARBA" id="ARBA00023212"/>
    </source>
</evidence>
<evidence type="ECO:0000256" key="5">
    <source>
        <dbReference type="PROSITE-ProRule" id="PRU00103"/>
    </source>
</evidence>
<reference evidence="9 10" key="1">
    <citation type="submission" date="2025-04" db="UniProtKB">
        <authorList>
            <consortium name="RefSeq"/>
        </authorList>
    </citation>
    <scope>IDENTIFICATION</scope>
    <source>
        <tissue evidence="9 10">Entire body</tissue>
    </source>
</reference>
<dbReference type="RefSeq" id="XP_025829152.1">
    <property type="nucleotide sequence ID" value="XM_025973367.1"/>
</dbReference>
<keyword evidence="4" id="KW-0206">Cytoskeleton</keyword>
<dbReference type="SMART" id="SM01349">
    <property type="entry name" value="TOG"/>
    <property type="match status" value="4"/>
</dbReference>
<feature type="repeat" description="HEAT" evidence="5">
    <location>
        <begin position="168"/>
        <end position="206"/>
    </location>
</feature>
<feature type="region of interest" description="Disordered" evidence="6">
    <location>
        <begin position="533"/>
        <end position="552"/>
    </location>
</feature>
<dbReference type="PROSITE" id="PS50077">
    <property type="entry name" value="HEAT_REPEAT"/>
    <property type="match status" value="1"/>
</dbReference>
<proteinExistence type="predicted"/>
<dbReference type="RefSeq" id="XP_025829153.1">
    <property type="nucleotide sequence ID" value="XM_025973368.1"/>
</dbReference>
<feature type="domain" description="TOG" evidence="7">
    <location>
        <begin position="306"/>
        <end position="536"/>
    </location>
</feature>
<feature type="region of interest" description="Disordered" evidence="6">
    <location>
        <begin position="1394"/>
        <end position="1424"/>
    </location>
</feature>
<gene>
    <name evidence="9 10" type="primary">LOC108736426</name>
</gene>
<keyword evidence="8" id="KW-1185">Reference proteome</keyword>
<dbReference type="Proteomes" id="UP000192223">
    <property type="component" value="Unplaced"/>
</dbReference>
<protein>
    <submittedName>
        <fullName evidence="9 10">CLIP-associating protein isoform X1</fullName>
    </submittedName>
</protein>
<feature type="compositionally biased region" description="Low complexity" evidence="6">
    <location>
        <begin position="642"/>
        <end position="660"/>
    </location>
</feature>
<dbReference type="GO" id="GO:0008017">
    <property type="term" value="F:microtubule binding"/>
    <property type="evidence" value="ECO:0007669"/>
    <property type="project" value="TreeGrafter"/>
</dbReference>
<dbReference type="GO" id="GO:0005876">
    <property type="term" value="C:spindle microtubule"/>
    <property type="evidence" value="ECO:0007669"/>
    <property type="project" value="TreeGrafter"/>
</dbReference>
<accession>A0A7F5R1U1</accession>
<dbReference type="Gene3D" id="1.25.10.10">
    <property type="entry name" value="Leucine-rich Repeat Variant"/>
    <property type="match status" value="4"/>
</dbReference>
<dbReference type="PANTHER" id="PTHR21567">
    <property type="entry name" value="CLASP"/>
    <property type="match status" value="1"/>
</dbReference>
<evidence type="ECO:0000313" key="10">
    <source>
        <dbReference type="RefSeq" id="XP_025829153.1"/>
    </source>
</evidence>
<dbReference type="InterPro" id="IPR034085">
    <property type="entry name" value="TOG"/>
</dbReference>
<feature type="domain" description="TOG" evidence="7">
    <location>
        <begin position="2"/>
        <end position="233"/>
    </location>
</feature>
<evidence type="ECO:0000313" key="9">
    <source>
        <dbReference type="RefSeq" id="XP_025829152.1"/>
    </source>
</evidence>
<dbReference type="GO" id="GO:0031110">
    <property type="term" value="P:regulation of microtubule polymerization or depolymerization"/>
    <property type="evidence" value="ECO:0007669"/>
    <property type="project" value="UniProtKB-ARBA"/>
</dbReference>
<dbReference type="GO" id="GO:0005881">
    <property type="term" value="C:cytoplasmic microtubule"/>
    <property type="evidence" value="ECO:0007669"/>
    <property type="project" value="TreeGrafter"/>
</dbReference>
<evidence type="ECO:0000259" key="7">
    <source>
        <dbReference type="SMART" id="SM01349"/>
    </source>
</evidence>
<sequence>MAYHRPRDLDGFLPHLSKSDTKFRQQLGADLLAFLAEPSNPMTCQDIGQLIDGLIPWMQSSNYKVSSNGIEIMTFLIDRLGHDFKPYLQTVFPAVIDRLGDAKDTVREKAQLLILKLLERNVLTPQALLERLTPGFTHKNAKIREETLRCLVNTLNEHGAQSVTLSKFIPQIVKLLSDPTSPVRDTAFITLVDLYKHVGEKLRIDLQKRNLVPPSRLPALLARFDEVRKAGDLLPTASTIMYNFNDEPDVAVMAKPAIPVKKAGLLGASKRVIVSAPAKSSSSSNSAGGVDEEVFSKLFDDVPTLQIFSIRDILDHMKTIQETVGDPNKEWNKRVECLKKLRALVKAGAANFDDFYVQLRSMEPPLEASIKDLRSQVVREACISIAYLAQQLGNKFEHTAECLMVSLINLIQNSAKVVATAGHVTVRFILQYIHNPRLIPIITNSLSYSKSKEIRKSCCEFIEQIMEHWNVHTLERHIGLLQDALKRGIADADPDARNLSRKAFVAFRERFPDHAEVLLQSLEPSYQRALKGELSMSNSSSTNSLSTAAVASRVPRQLRPVASISSKTDTGKKGFRSNSAIDLQAAQRAKARAQYAAMARQKIASGTASLQGEIAQQARPRRTPDSSVIQSPEQVGRRRSRSSGVSHSQPTSRSGSPSSRIHYLYNRSEESPRPRRLSSGIPRSTTGSRDTSREGSPTRGSSISRLRARTDRPPLSPASRPVMAQKILQQSREAENALADALCYDAPDGDNHRLHSPRKSLRSMDNPSDESETSSVCSERSFDSYRKTIDYSWNGSQQRLSSRDFWEPCRDIGEIIAMCRSTVWQERKDGLISLRHYLESGAVLLPQELKQLTDMFTKMFMDSHTKSLSVFIDSLNILIKVHKNDLHDWLYVLLQRIFHKLGTDLLNSVIAKLLNTLEIIRKSFPVSLQFSCICRFLVDSTQTPNTKTKVAALSFLTSLCHTCEQTQFLPKSPTLQALQKIIMFSQDMKSPEIRNAARNCVVAVWNWNTPQITMLLSELPKEQQDIASHIVHNHLRKSSSGSEAASPMIGNSPKTSSPITPTGRGDDMNHEDVYRSLRRTTAEIQNYNYESLDRTRVTTSQDSGISQMSIGCDIRNDVAALEERIEELKISPDFAVSNESHSLPCTVNGVNEKITNGFNSLEELGDRELVERIIVTCTVDSPTPDSEKQKLLSQLIILLNSGNTEIIKQMFKKLLRILLDNVNWKNKNYSIQVLVLQIFSEIFKNKEFKPYWSQFVELLTLRILEAHCSEKREVVKMAETAAASMNVFPFNTVVNVLSPLIQTGIGPTLTGAIKMLTKLVETNPDQVTDEHLEKIMPGLIKANDHEESAIRKCAVFCMVALHKAVGEERLAPYIACLPGSKVKLLRVYITKAQSSSVPTSPKISSANPSAPAPNNNSDTANGRS</sequence>
<evidence type="ECO:0000256" key="1">
    <source>
        <dbReference type="ARBA" id="ARBA00004245"/>
    </source>
</evidence>
<dbReference type="InterPro" id="IPR011989">
    <property type="entry name" value="ARM-like"/>
</dbReference>
<feature type="region of interest" description="Disordered" evidence="6">
    <location>
        <begin position="745"/>
        <end position="777"/>
    </location>
</feature>
<feature type="compositionally biased region" description="Polar residues" evidence="6">
    <location>
        <begin position="681"/>
        <end position="704"/>
    </location>
</feature>
<dbReference type="SUPFAM" id="SSF48371">
    <property type="entry name" value="ARM repeat"/>
    <property type="match status" value="2"/>
</dbReference>
<dbReference type="GO" id="GO:1902903">
    <property type="term" value="P:regulation of supramolecular fiber organization"/>
    <property type="evidence" value="ECO:0007669"/>
    <property type="project" value="UniProtKB-ARBA"/>
</dbReference>
<dbReference type="GeneID" id="108736426"/>
<feature type="compositionally biased region" description="Low complexity" evidence="6">
    <location>
        <begin position="1394"/>
        <end position="1417"/>
    </location>
</feature>
<keyword evidence="3" id="KW-0677">Repeat</keyword>
<dbReference type="GO" id="GO:0072686">
    <property type="term" value="C:mitotic spindle"/>
    <property type="evidence" value="ECO:0007669"/>
    <property type="project" value="TreeGrafter"/>
</dbReference>
<dbReference type="GO" id="GO:0045180">
    <property type="term" value="C:basal cortex"/>
    <property type="evidence" value="ECO:0007669"/>
    <property type="project" value="TreeGrafter"/>
</dbReference>
<dbReference type="PANTHER" id="PTHR21567:SF9">
    <property type="entry name" value="CLIP-ASSOCIATING PROTEIN"/>
    <property type="match status" value="1"/>
</dbReference>
<dbReference type="GO" id="GO:0005815">
    <property type="term" value="C:microtubule organizing center"/>
    <property type="evidence" value="ECO:0007669"/>
    <property type="project" value="TreeGrafter"/>
</dbReference>
<evidence type="ECO:0000256" key="3">
    <source>
        <dbReference type="ARBA" id="ARBA00022737"/>
    </source>
</evidence>
<name>A0A7F5R1U1_AGRPL</name>
<dbReference type="OrthoDB" id="46159at2759"/>
<dbReference type="InterPro" id="IPR016024">
    <property type="entry name" value="ARM-type_fold"/>
</dbReference>